<dbReference type="Pfam" id="PF19169">
    <property type="entry name" value="DUF5851"/>
    <property type="match status" value="1"/>
</dbReference>
<dbReference type="Proteomes" id="UP000280369">
    <property type="component" value="Segment"/>
</dbReference>
<accession>A0A2L2DJM9</accession>
<protein>
    <submittedName>
        <fullName evidence="1">Uncharacterized protein</fullName>
    </submittedName>
</protein>
<name>A0A2L2DJM9_MIMIV</name>
<proteinExistence type="predicted"/>
<dbReference type="InterPro" id="IPR043881">
    <property type="entry name" value="DUF5851"/>
</dbReference>
<organismHost>
    <name type="scientific">Acanthamoeba polyphaga</name>
    <name type="common">Amoeba</name>
    <dbReference type="NCBI Taxonomy" id="5757"/>
</organismHost>
<dbReference type="EMBL" id="MG602507">
    <property type="protein sequence ID" value="AVG46357.1"/>
    <property type="molecule type" value="Genomic_DNA"/>
</dbReference>
<dbReference type="EMBL" id="MG602508">
    <property type="protein sequence ID" value="AVG47472.1"/>
    <property type="molecule type" value="Genomic_DNA"/>
</dbReference>
<sequence>MIKLNTPVIKEEHRPAKNRKSLNRQYPINTIHDISTRSLFSVIYNDIDSQLILAKIISLIEPWIYLHTNVKLVDHGHLPLIGQETINLISRGKYILDYYYRQEKKNNAQNDNIFKNIVEKIFNTNDNESNVFFKNYSKYFNASNMSFDLNIKTDNVNRFEIIEKYSVESMVEIFDVLTDGFDILLDHSEDLGQIKSFFRPISSAYGDVNNINIDYDSGELYQIKNIMSKPYFDYSANLMIHPDPKNAGEARKNNYKIINDISQNLNKFMDKTDDLMFFPYIYYFSKLCSKNISTLTSGITKFNVAIKNEINKYFILLADRNIYNNDNKHKLFSVIVSDLSQINSNTYYLRNTDVEVSGCNYTDKSLYDTVVLSRRLHQRDVQIIPRNSVYIYNGEKGTESVYIDDINDKKHSIIFDQSLAQVTRLGTHVTDYDTLKIDLNLTLRDTKYNESLVTYPIVANFINIRIQRINSSTYINTVDKPHIFINYLDDKNVYIKSYNRKTLVYNLIENIFNNEHYLPWYLINYDKSMIKLLFLLNTEQHNYISFLKKLLESPNKKQLVNYSMFYCFDYQSYSFYNLVWIEPNIHHEYYEIEYIIKFVIIMDELVKLSDDELNKIFSDFNVSYGWCSNDSSVTEIRNSYALFRKKLLDIVNALYVAHE</sequence>
<reference evidence="1" key="1">
    <citation type="journal article" date="2017" name="Front. Microbiol.">
        <title>Genome Characterization of the First Mimiviruses of Lineage C Isolated in Brazil.</title>
        <authorList>
            <person name="Assis F.L."/>
            <person name="Franco-Luiz A.P.M."/>
            <person name="Dos Santos R.N."/>
            <person name="Campos F.S."/>
            <person name="Dornas F.P."/>
            <person name="Borato P.V.M."/>
            <person name="Franco A.C."/>
            <person name="Abrahao J.S."/>
            <person name="Colson P."/>
            <person name="Scola B."/>
        </authorList>
    </citation>
    <scope>NUCLEOTIDE SEQUENCE [LARGE SCALE GENOMIC DNA]</scope>
</reference>
<organism evidence="1">
    <name type="scientific">Acanthamoeba polyphaga mimivirus</name>
    <name type="common">APMV</name>
    <dbReference type="NCBI Taxonomy" id="212035"/>
    <lineage>
        <taxon>Viruses</taxon>
        <taxon>Varidnaviria</taxon>
        <taxon>Bamfordvirae</taxon>
        <taxon>Nucleocytoviricota</taxon>
        <taxon>Megaviricetes</taxon>
        <taxon>Imitervirales</taxon>
        <taxon>Mimiviridae</taxon>
        <taxon>Megamimivirinae</taxon>
        <taxon>Mimivirus</taxon>
        <taxon>Mimivirus bradfordmassiliense</taxon>
    </lineage>
</organism>
<dbReference type="Proteomes" id="UP000279644">
    <property type="component" value="Segment"/>
</dbReference>
<evidence type="ECO:0000313" key="1">
    <source>
        <dbReference type="EMBL" id="AVG46357.1"/>
    </source>
</evidence>